<feature type="transmembrane region" description="Helical" evidence="1">
    <location>
        <begin position="6"/>
        <end position="39"/>
    </location>
</feature>
<evidence type="ECO:0000256" key="1">
    <source>
        <dbReference type="SAM" id="Phobius"/>
    </source>
</evidence>
<keyword evidence="3" id="KW-1185">Reference proteome</keyword>
<dbReference type="AlphaFoldDB" id="A0AAD5LT11"/>
<protein>
    <submittedName>
        <fullName evidence="2">Uncharacterized protein</fullName>
    </submittedName>
</protein>
<name>A0AAD5LT11_9CRUS</name>
<reference evidence="2 3" key="1">
    <citation type="submission" date="2022-05" db="EMBL/GenBank/DDBJ databases">
        <title>A multi-omics perspective on studying reproductive biology in Daphnia sinensis.</title>
        <authorList>
            <person name="Jia J."/>
        </authorList>
    </citation>
    <scope>NUCLEOTIDE SEQUENCE [LARGE SCALE GENOMIC DNA]</scope>
    <source>
        <strain evidence="2 3">WSL</strain>
    </source>
</reference>
<comment type="caution">
    <text evidence="2">The sequence shown here is derived from an EMBL/GenBank/DDBJ whole genome shotgun (WGS) entry which is preliminary data.</text>
</comment>
<accession>A0AAD5LT11</accession>
<sequence length="136" mass="14537">METVLAISNLILGFLVGFTASSSASAEIWGAIFLVVFALLVITKKMKTKRIIIGMAVKASLIGITLLISYSKSLRSNQGLLHDCKLMPAIVYGLQLCNRVALDFFMAICGFLIIVVNSLLAANAFIASKQSPNAIA</sequence>
<keyword evidence="1" id="KW-1133">Transmembrane helix</keyword>
<proteinExistence type="predicted"/>
<evidence type="ECO:0000313" key="2">
    <source>
        <dbReference type="EMBL" id="KAI9563448.1"/>
    </source>
</evidence>
<keyword evidence="1" id="KW-0812">Transmembrane</keyword>
<feature type="transmembrane region" description="Helical" evidence="1">
    <location>
        <begin position="104"/>
        <end position="126"/>
    </location>
</feature>
<dbReference type="Proteomes" id="UP000820818">
    <property type="component" value="Linkage Group LG2"/>
</dbReference>
<organism evidence="2 3">
    <name type="scientific">Daphnia sinensis</name>
    <dbReference type="NCBI Taxonomy" id="1820382"/>
    <lineage>
        <taxon>Eukaryota</taxon>
        <taxon>Metazoa</taxon>
        <taxon>Ecdysozoa</taxon>
        <taxon>Arthropoda</taxon>
        <taxon>Crustacea</taxon>
        <taxon>Branchiopoda</taxon>
        <taxon>Diplostraca</taxon>
        <taxon>Cladocera</taxon>
        <taxon>Anomopoda</taxon>
        <taxon>Daphniidae</taxon>
        <taxon>Daphnia</taxon>
        <taxon>Daphnia similis group</taxon>
    </lineage>
</organism>
<dbReference type="EMBL" id="WJBH02000002">
    <property type="protein sequence ID" value="KAI9563448.1"/>
    <property type="molecule type" value="Genomic_DNA"/>
</dbReference>
<evidence type="ECO:0000313" key="3">
    <source>
        <dbReference type="Proteomes" id="UP000820818"/>
    </source>
</evidence>
<keyword evidence="1" id="KW-0472">Membrane</keyword>
<feature type="transmembrane region" description="Helical" evidence="1">
    <location>
        <begin position="51"/>
        <end position="70"/>
    </location>
</feature>
<gene>
    <name evidence="2" type="ORF">GHT06_010911</name>
</gene>